<dbReference type="Proteomes" id="UP000236161">
    <property type="component" value="Unassembled WGS sequence"/>
</dbReference>
<protein>
    <submittedName>
        <fullName evidence="1">Uncharacterized protein</fullName>
    </submittedName>
</protein>
<evidence type="ECO:0000313" key="2">
    <source>
        <dbReference type="Proteomes" id="UP000236161"/>
    </source>
</evidence>
<reference evidence="1 2" key="1">
    <citation type="journal article" date="2017" name="Nature">
        <title>The Apostasia genome and the evolution of orchids.</title>
        <authorList>
            <person name="Zhang G.Q."/>
            <person name="Liu K.W."/>
            <person name="Li Z."/>
            <person name="Lohaus R."/>
            <person name="Hsiao Y.Y."/>
            <person name="Niu S.C."/>
            <person name="Wang J.Y."/>
            <person name="Lin Y.C."/>
            <person name="Xu Q."/>
            <person name="Chen L.J."/>
            <person name="Yoshida K."/>
            <person name="Fujiwara S."/>
            <person name="Wang Z.W."/>
            <person name="Zhang Y.Q."/>
            <person name="Mitsuda N."/>
            <person name="Wang M."/>
            <person name="Liu G.H."/>
            <person name="Pecoraro L."/>
            <person name="Huang H.X."/>
            <person name="Xiao X.J."/>
            <person name="Lin M."/>
            <person name="Wu X.Y."/>
            <person name="Wu W.L."/>
            <person name="Chen Y.Y."/>
            <person name="Chang S.B."/>
            <person name="Sakamoto S."/>
            <person name="Ohme-Takagi M."/>
            <person name="Yagi M."/>
            <person name="Zeng S.J."/>
            <person name="Shen C.Y."/>
            <person name="Yeh C.M."/>
            <person name="Luo Y.B."/>
            <person name="Tsai W.C."/>
            <person name="Van de Peer Y."/>
            <person name="Liu Z.J."/>
        </authorList>
    </citation>
    <scope>NUCLEOTIDE SEQUENCE [LARGE SCALE GENOMIC DNA]</scope>
    <source>
        <strain evidence="2">cv. Shenzhen</strain>
        <tissue evidence="1">Stem</tissue>
    </source>
</reference>
<gene>
    <name evidence="1" type="ORF">AXF42_Ash015604</name>
</gene>
<keyword evidence="2" id="KW-1185">Reference proteome</keyword>
<proteinExistence type="predicted"/>
<dbReference type="OrthoDB" id="1937322at2759"/>
<name>A0A2I0AKN1_9ASPA</name>
<sequence>MYLSGLKYTWTRKDFKVEIKNHYNFSNIVESFNSWIARVRGRPVVDLVNTIRRMLMEQRKERKQMATISKEILTKVALDHIKLISRDKK</sequence>
<dbReference type="EMBL" id="KZ451975">
    <property type="protein sequence ID" value="PKA56119.1"/>
    <property type="molecule type" value="Genomic_DNA"/>
</dbReference>
<organism evidence="1 2">
    <name type="scientific">Apostasia shenzhenica</name>
    <dbReference type="NCBI Taxonomy" id="1088818"/>
    <lineage>
        <taxon>Eukaryota</taxon>
        <taxon>Viridiplantae</taxon>
        <taxon>Streptophyta</taxon>
        <taxon>Embryophyta</taxon>
        <taxon>Tracheophyta</taxon>
        <taxon>Spermatophyta</taxon>
        <taxon>Magnoliopsida</taxon>
        <taxon>Liliopsida</taxon>
        <taxon>Asparagales</taxon>
        <taxon>Orchidaceae</taxon>
        <taxon>Apostasioideae</taxon>
        <taxon>Apostasia</taxon>
    </lineage>
</organism>
<evidence type="ECO:0000313" key="1">
    <source>
        <dbReference type="EMBL" id="PKA56119.1"/>
    </source>
</evidence>
<dbReference type="AlphaFoldDB" id="A0A2I0AKN1"/>
<accession>A0A2I0AKN1</accession>